<keyword evidence="2" id="KW-0812">Transmembrane</keyword>
<evidence type="ECO:0000256" key="2">
    <source>
        <dbReference type="SAM" id="Phobius"/>
    </source>
</evidence>
<evidence type="ECO:0000259" key="3">
    <source>
        <dbReference type="Pfam" id="PF13807"/>
    </source>
</evidence>
<sequence length="462" mass="50470">MTFQQFLLILRARWLVGLAVLLVVVATTVAVSLVLPKQYSSATSVLIDVKSPDPILGVTLPALVTPGYMATQVDIVTSDRVAQRVVRMLGFDKSAAAVEQWREATEGKGSMDAYFADLLKKKLDVKPSRESNVLSIQFSGQDPAFSAAVANAFAQAYIDTNLELKIEPAKQYASWFAGQSKALREGLEKAQSKLSAFQQESGIVATDERLDIENARLAELSSQYTAIQAQRSDSSSRQAQVGQAQIETLPEVQQNSLIIGLKADLARGEARLNEMSQRYGRNHPEYQRAQGEVDTQRAKLDAEMKKVASTIGTSNRVNVQREAEVRAALNAQKNRVLELKKQRDDLAVLQREVESAQRAYDAVAQRFTQTSLESQTTQTNIVVLTPAIAPVEHSSPNLLLNTLVAIFLGTLLAVGTVLLLELLDQRVRGDDDLQQLLGVPVLGLISSVKFNKGAKRARAATA</sequence>
<keyword evidence="1" id="KW-0175">Coiled coil</keyword>
<feature type="transmembrane region" description="Helical" evidence="2">
    <location>
        <begin position="12"/>
        <end position="35"/>
    </location>
</feature>
<dbReference type="NCBIfam" id="TIGR03017">
    <property type="entry name" value="EpsF"/>
    <property type="match status" value="1"/>
</dbReference>
<evidence type="ECO:0000313" key="4">
    <source>
        <dbReference type="EMBL" id="EGK73053.1"/>
    </source>
</evidence>
<keyword evidence="2" id="KW-0472">Membrane</keyword>
<feature type="coiled-coil region" evidence="1">
    <location>
        <begin position="286"/>
        <end position="366"/>
    </location>
</feature>
<feature type="transmembrane region" description="Helical" evidence="2">
    <location>
        <begin position="398"/>
        <end position="420"/>
    </location>
</feature>
<dbReference type="EMBL" id="AFHG01000030">
    <property type="protein sequence ID" value="EGK73053.1"/>
    <property type="molecule type" value="Genomic_DNA"/>
</dbReference>
<dbReference type="AlphaFoldDB" id="F5R9I3"/>
<dbReference type="Proteomes" id="UP000005019">
    <property type="component" value="Unassembled WGS sequence"/>
</dbReference>
<keyword evidence="2" id="KW-1133">Transmembrane helix</keyword>
<dbReference type="eggNOG" id="COG3206">
    <property type="taxonomic scope" value="Bacteria"/>
</dbReference>
<feature type="domain" description="Tyrosine-protein kinase G-rich" evidence="3">
    <location>
        <begin position="343"/>
        <end position="419"/>
    </location>
</feature>
<dbReference type="PANTHER" id="PTHR32309:SF13">
    <property type="entry name" value="FERRIC ENTEROBACTIN TRANSPORT PROTEIN FEPE"/>
    <property type="match status" value="1"/>
</dbReference>
<proteinExistence type="predicted"/>
<dbReference type="Pfam" id="PF13807">
    <property type="entry name" value="GNVR"/>
    <property type="match status" value="1"/>
</dbReference>
<dbReference type="InterPro" id="IPR032807">
    <property type="entry name" value="GNVR"/>
</dbReference>
<comment type="caution">
    <text evidence="4">The sequence shown here is derived from an EMBL/GenBank/DDBJ whole genome shotgun (WGS) entry which is preliminary data.</text>
</comment>
<evidence type="ECO:0000256" key="1">
    <source>
        <dbReference type="SAM" id="Coils"/>
    </source>
</evidence>
<name>F5R9I3_METUF</name>
<dbReference type="GO" id="GO:0005886">
    <property type="term" value="C:plasma membrane"/>
    <property type="evidence" value="ECO:0007669"/>
    <property type="project" value="TreeGrafter"/>
</dbReference>
<dbReference type="InterPro" id="IPR017468">
    <property type="entry name" value="Chain_len_reg_EpsF"/>
</dbReference>
<dbReference type="RefSeq" id="WP_008059230.1">
    <property type="nucleotide sequence ID" value="NZ_AFHG01000030.1"/>
</dbReference>
<dbReference type="InterPro" id="IPR050445">
    <property type="entry name" value="Bact_polysacc_biosynth/exp"/>
</dbReference>
<dbReference type="OrthoDB" id="8559110at2"/>
<evidence type="ECO:0000313" key="5">
    <source>
        <dbReference type="Proteomes" id="UP000005019"/>
    </source>
</evidence>
<protein>
    <submittedName>
        <fullName evidence="4">Exopolysaccharide biosynthesis protein EpsF-like protein</fullName>
    </submittedName>
</protein>
<feature type="coiled-coil region" evidence="1">
    <location>
        <begin position="180"/>
        <end position="230"/>
    </location>
</feature>
<keyword evidence="5" id="KW-1185">Reference proteome</keyword>
<gene>
    <name evidence="4" type="ORF">METUNv1_00891</name>
</gene>
<accession>F5R9I3</accession>
<dbReference type="PANTHER" id="PTHR32309">
    <property type="entry name" value="TYROSINE-PROTEIN KINASE"/>
    <property type="match status" value="1"/>
</dbReference>
<dbReference type="STRING" id="1000565.METUNv1_00891"/>
<dbReference type="GO" id="GO:0004713">
    <property type="term" value="F:protein tyrosine kinase activity"/>
    <property type="evidence" value="ECO:0007669"/>
    <property type="project" value="TreeGrafter"/>
</dbReference>
<reference evidence="4 5" key="1">
    <citation type="journal article" date="2011" name="J. Bacteriol.">
        <title>Genome sequence of Methyloversatilis universalis FAM5T, a methylotrophic representative of the order Rhodocyclales.</title>
        <authorList>
            <person name="Kittichotirat W."/>
            <person name="Good N.M."/>
            <person name="Hall R."/>
            <person name="Bringel F."/>
            <person name="Lajus A."/>
            <person name="Medigue C."/>
            <person name="Smalley N.E."/>
            <person name="Beck D."/>
            <person name="Bumgarner R."/>
            <person name="Vuilleumier S."/>
            <person name="Kalyuzhnaya M.G."/>
        </authorList>
    </citation>
    <scope>NUCLEOTIDE SEQUENCE [LARGE SCALE GENOMIC DNA]</scope>
    <source>
        <strain evidence="5">ATCC BAA-1314 / JCM 13912 / FAM5</strain>
    </source>
</reference>
<organism evidence="4 5">
    <name type="scientific">Methyloversatilis universalis (strain ATCC BAA-1314 / DSM 25237 / JCM 13912 / CCUG 52030 / FAM5)</name>
    <dbReference type="NCBI Taxonomy" id="1000565"/>
    <lineage>
        <taxon>Bacteria</taxon>
        <taxon>Pseudomonadati</taxon>
        <taxon>Pseudomonadota</taxon>
        <taxon>Betaproteobacteria</taxon>
        <taxon>Nitrosomonadales</taxon>
        <taxon>Sterolibacteriaceae</taxon>
        <taxon>Methyloversatilis</taxon>
    </lineage>
</organism>